<proteinExistence type="predicted"/>
<dbReference type="EMBL" id="UYJE01003858">
    <property type="protein sequence ID" value="VDI22961.1"/>
    <property type="molecule type" value="Genomic_DNA"/>
</dbReference>
<name>A0A8B6DR30_MYTGA</name>
<feature type="region of interest" description="Disordered" evidence="1">
    <location>
        <begin position="1"/>
        <end position="22"/>
    </location>
</feature>
<protein>
    <submittedName>
        <fullName evidence="2">Uncharacterized protein</fullName>
    </submittedName>
</protein>
<keyword evidence="3" id="KW-1185">Reference proteome</keyword>
<evidence type="ECO:0000256" key="1">
    <source>
        <dbReference type="SAM" id="MobiDB-lite"/>
    </source>
</evidence>
<evidence type="ECO:0000313" key="3">
    <source>
        <dbReference type="Proteomes" id="UP000596742"/>
    </source>
</evidence>
<gene>
    <name evidence="2" type="ORF">MGAL_10B023638</name>
</gene>
<reference evidence="2" key="1">
    <citation type="submission" date="2018-11" db="EMBL/GenBank/DDBJ databases">
        <authorList>
            <person name="Alioto T."/>
            <person name="Alioto T."/>
        </authorList>
    </citation>
    <scope>NUCLEOTIDE SEQUENCE</scope>
</reference>
<sequence length="76" mass="8409">MSEKRGLNGGPHQYDDYGTVDKQPIIDQDELSSEGGIEMSAKAKTPVPLEDTCFFRDGERRIGFAGLTFLKGMLSR</sequence>
<dbReference type="AlphaFoldDB" id="A0A8B6DR30"/>
<comment type="caution">
    <text evidence="2">The sequence shown here is derived from an EMBL/GenBank/DDBJ whole genome shotgun (WGS) entry which is preliminary data.</text>
</comment>
<evidence type="ECO:0000313" key="2">
    <source>
        <dbReference type="EMBL" id="VDI22961.1"/>
    </source>
</evidence>
<organism evidence="2 3">
    <name type="scientific">Mytilus galloprovincialis</name>
    <name type="common">Mediterranean mussel</name>
    <dbReference type="NCBI Taxonomy" id="29158"/>
    <lineage>
        <taxon>Eukaryota</taxon>
        <taxon>Metazoa</taxon>
        <taxon>Spiralia</taxon>
        <taxon>Lophotrochozoa</taxon>
        <taxon>Mollusca</taxon>
        <taxon>Bivalvia</taxon>
        <taxon>Autobranchia</taxon>
        <taxon>Pteriomorphia</taxon>
        <taxon>Mytilida</taxon>
        <taxon>Mytiloidea</taxon>
        <taxon>Mytilidae</taxon>
        <taxon>Mytilinae</taxon>
        <taxon>Mytilus</taxon>
    </lineage>
</organism>
<accession>A0A8B6DR30</accession>
<dbReference type="Proteomes" id="UP000596742">
    <property type="component" value="Unassembled WGS sequence"/>
</dbReference>